<dbReference type="EMBL" id="WMBQ01000002">
    <property type="protein sequence ID" value="MTD96298.1"/>
    <property type="molecule type" value="Genomic_DNA"/>
</dbReference>
<evidence type="ECO:0000256" key="4">
    <source>
        <dbReference type="SAM" id="SignalP"/>
    </source>
</evidence>
<dbReference type="Proteomes" id="UP000440694">
    <property type="component" value="Unassembled WGS sequence"/>
</dbReference>
<keyword evidence="3" id="KW-0998">Cell outer membrane</keyword>
<comment type="caution">
    <text evidence="6">The sequence shown here is derived from an EMBL/GenBank/DDBJ whole genome shotgun (WGS) entry which is preliminary data.</text>
</comment>
<evidence type="ECO:0000256" key="2">
    <source>
        <dbReference type="ARBA" id="ARBA00023136"/>
    </source>
</evidence>
<protein>
    <submittedName>
        <fullName evidence="6">Energy transducer TonB</fullName>
    </submittedName>
</protein>
<feature type="signal peptide" evidence="4">
    <location>
        <begin position="1"/>
        <end position="33"/>
    </location>
</feature>
<evidence type="ECO:0000313" key="7">
    <source>
        <dbReference type="Proteomes" id="UP000440694"/>
    </source>
</evidence>
<dbReference type="RefSeq" id="WP_154740735.1">
    <property type="nucleotide sequence ID" value="NZ_WMBQ01000002.1"/>
</dbReference>
<feature type="domain" description="Secretin/TonB short N-terminal" evidence="5">
    <location>
        <begin position="63"/>
        <end position="113"/>
    </location>
</feature>
<sequence length="231" mass="24199">MFAQALGAWLCRRMLACVTCVAALHLATGSPFAYQPSTRTISFDIPSQPLAQALEDYVAATGLEVFYDSDLASGRRSTAVAGHLAADVALRVLLEGTDLTALYATNAFSVVPAAPVGPGGEGLVSHPSYLALIQRRIEQAFCRRAVTMPGSYRLAVRFRIGMEGEVLQPELLSTSGSADRDGAIAAVLGGVHIGSGPPSGMPQPIVMLVKPLPPSQTGDCLADDHRASVRP</sequence>
<keyword evidence="2" id="KW-0472">Membrane</keyword>
<reference evidence="6 7" key="1">
    <citation type="submission" date="2019-11" db="EMBL/GenBank/DDBJ databases">
        <title>Identification of a novel strain.</title>
        <authorList>
            <person name="Xu Q."/>
            <person name="Wang G."/>
        </authorList>
    </citation>
    <scope>NUCLEOTIDE SEQUENCE [LARGE SCALE GENOMIC DNA]</scope>
    <source>
        <strain evidence="7">xq</strain>
    </source>
</reference>
<keyword evidence="7" id="KW-1185">Reference proteome</keyword>
<dbReference type="InterPro" id="IPR011662">
    <property type="entry name" value="Secretin/TonB_short_N"/>
</dbReference>
<dbReference type="AlphaFoldDB" id="A0A6I3KPR9"/>
<proteinExistence type="predicted"/>
<evidence type="ECO:0000256" key="1">
    <source>
        <dbReference type="ARBA" id="ARBA00022448"/>
    </source>
</evidence>
<dbReference type="GO" id="GO:0019867">
    <property type="term" value="C:outer membrane"/>
    <property type="evidence" value="ECO:0007669"/>
    <property type="project" value="InterPro"/>
</dbReference>
<dbReference type="SMART" id="SM00965">
    <property type="entry name" value="STN"/>
    <property type="match status" value="1"/>
</dbReference>
<accession>A0A6I3KPR9</accession>
<organism evidence="6 7">
    <name type="scientific">Hyphomicrobium album</name>
    <dbReference type="NCBI Taxonomy" id="2665159"/>
    <lineage>
        <taxon>Bacteria</taxon>
        <taxon>Pseudomonadati</taxon>
        <taxon>Pseudomonadota</taxon>
        <taxon>Alphaproteobacteria</taxon>
        <taxon>Hyphomicrobiales</taxon>
        <taxon>Hyphomicrobiaceae</taxon>
        <taxon>Hyphomicrobium</taxon>
    </lineage>
</organism>
<keyword evidence="1" id="KW-0813">Transport</keyword>
<gene>
    <name evidence="6" type="ORF">GIW81_18315</name>
</gene>
<dbReference type="SUPFAM" id="SSF74653">
    <property type="entry name" value="TolA/TonB C-terminal domain"/>
    <property type="match status" value="1"/>
</dbReference>
<evidence type="ECO:0000313" key="6">
    <source>
        <dbReference type="EMBL" id="MTD96298.1"/>
    </source>
</evidence>
<dbReference type="Gene3D" id="3.55.50.30">
    <property type="match status" value="1"/>
</dbReference>
<keyword evidence="4" id="KW-0732">Signal</keyword>
<evidence type="ECO:0000259" key="5">
    <source>
        <dbReference type="SMART" id="SM00965"/>
    </source>
</evidence>
<evidence type="ECO:0000256" key="3">
    <source>
        <dbReference type="ARBA" id="ARBA00023237"/>
    </source>
</evidence>
<name>A0A6I3KPR9_9HYPH</name>
<feature type="chain" id="PRO_5026024228" evidence="4">
    <location>
        <begin position="34"/>
        <end position="231"/>
    </location>
</feature>